<evidence type="ECO:0000313" key="1">
    <source>
        <dbReference type="EMBL" id="TFB79971.1"/>
    </source>
</evidence>
<dbReference type="Proteomes" id="UP000298488">
    <property type="component" value="Unassembled WGS sequence"/>
</dbReference>
<proteinExistence type="predicted"/>
<sequence length="116" mass="12166">MSDSPREADEEERTTVTIRRAPKFSVFVVVGALVGIIAALVLASIYPADPAVGFGATFGLLSLFGIAFGGLIGAAVAILFDRRASRRATQVIAGKLAVRVDDEQSETEDDAPQDDG</sequence>
<protein>
    <submittedName>
        <fullName evidence="1">Uncharacterized protein</fullName>
    </submittedName>
</protein>
<organism evidence="1 2">
    <name type="scientific">Terrimesophilobacter mesophilus</name>
    <dbReference type="NCBI Taxonomy" id="433647"/>
    <lineage>
        <taxon>Bacteria</taxon>
        <taxon>Bacillati</taxon>
        <taxon>Actinomycetota</taxon>
        <taxon>Actinomycetes</taxon>
        <taxon>Micrococcales</taxon>
        <taxon>Microbacteriaceae</taxon>
        <taxon>Terrimesophilobacter</taxon>
    </lineage>
</organism>
<name>A0A4R8V9U2_9MICO</name>
<dbReference type="AlphaFoldDB" id="A0A4R8V9U2"/>
<accession>A0A4R8V9U2</accession>
<comment type="caution">
    <text evidence="1">The sequence shown here is derived from an EMBL/GenBank/DDBJ whole genome shotgun (WGS) entry which is preliminary data.</text>
</comment>
<gene>
    <name evidence="1" type="ORF">E3N84_07885</name>
</gene>
<keyword evidence="2" id="KW-1185">Reference proteome</keyword>
<evidence type="ECO:0000313" key="2">
    <source>
        <dbReference type="Proteomes" id="UP000298488"/>
    </source>
</evidence>
<dbReference type="EMBL" id="SOFI01000003">
    <property type="protein sequence ID" value="TFB79971.1"/>
    <property type="molecule type" value="Genomic_DNA"/>
</dbReference>
<reference evidence="1 2" key="1">
    <citation type="submission" date="2019-03" db="EMBL/GenBank/DDBJ databases">
        <title>Genomics of glacier-inhabiting Cryobacterium strains.</title>
        <authorList>
            <person name="Liu Q."/>
            <person name="Xin Y.-H."/>
        </authorList>
    </citation>
    <scope>NUCLEOTIDE SEQUENCE [LARGE SCALE GENOMIC DNA]</scope>
    <source>
        <strain evidence="1 2">CGMCC 1.10440</strain>
    </source>
</reference>
<dbReference type="RefSeq" id="WP_104095836.1">
    <property type="nucleotide sequence ID" value="NZ_JACHBP010000001.1"/>
</dbReference>